<name>B9FQB9_ORYSJ</name>
<sequence length="412" mass="45885">MGLPKWAQRQDDETDCGPCRRGLLVTAQSKANPPTSRTKQRKRVPLRFLPPARPPAAASARRRRGHMLPRLRVLLPGTRGLSTASPAEAAPAPLSAAELELLFRRDHYSASTRRFHSFLPLLSHPSLLLSSALLLRRRAQPLAPFPTTRAPSSRSRGGRRRRSDLLPILHLRLLLPSRVKGRPLPVPTLPLRLATLSAASALDAVFAPRAATFAYRARHAAVRYLRSIPNASWHIQILAVDYSSIMLKLLVQLVDSVIDLARNLVIPTELIVMAGIGFHEMDDKATGPCRRWNIFGGVRSTAAVDTSYAQDLDQSLKGRQIATARSGLHYAIVYHKRGILDLHQDVQTCGYEDVQVMWNMLSSEKEAAPPPPRKRALWRLRLPVWPAAVWSPRGRGMQQREPNPTADCNFAM</sequence>
<dbReference type="PANTHER" id="PTHR33181">
    <property type="entry name" value="OS01G0778500 PROTEIN"/>
    <property type="match status" value="1"/>
</dbReference>
<feature type="compositionally biased region" description="Polar residues" evidence="1">
    <location>
        <begin position="26"/>
        <end position="37"/>
    </location>
</feature>
<dbReference type="EMBL" id="CM000143">
    <property type="protein sequence ID" value="EEE66161.1"/>
    <property type="molecule type" value="Genomic_DNA"/>
</dbReference>
<proteinExistence type="predicted"/>
<evidence type="ECO:0000256" key="1">
    <source>
        <dbReference type="SAM" id="MobiDB-lite"/>
    </source>
</evidence>
<evidence type="ECO:0000313" key="2">
    <source>
        <dbReference type="EMBL" id="EEE66161.1"/>
    </source>
</evidence>
<organism evidence="2">
    <name type="scientific">Oryza sativa subsp. japonica</name>
    <name type="common">Rice</name>
    <dbReference type="NCBI Taxonomy" id="39947"/>
    <lineage>
        <taxon>Eukaryota</taxon>
        <taxon>Viridiplantae</taxon>
        <taxon>Streptophyta</taxon>
        <taxon>Embryophyta</taxon>
        <taxon>Tracheophyta</taxon>
        <taxon>Spermatophyta</taxon>
        <taxon>Magnoliopsida</taxon>
        <taxon>Liliopsida</taxon>
        <taxon>Poales</taxon>
        <taxon>Poaceae</taxon>
        <taxon>BOP clade</taxon>
        <taxon>Oryzoideae</taxon>
        <taxon>Oryzeae</taxon>
        <taxon>Oryzinae</taxon>
        <taxon>Oryza</taxon>
        <taxon>Oryza sativa</taxon>
    </lineage>
</organism>
<accession>B9FQB9</accession>
<dbReference type="AlphaFoldDB" id="B9FQB9"/>
<reference evidence="2" key="1">
    <citation type="journal article" date="2005" name="PLoS Biol.">
        <title>The genomes of Oryza sativa: a history of duplications.</title>
        <authorList>
            <person name="Yu J."/>
            <person name="Wang J."/>
            <person name="Lin W."/>
            <person name="Li S."/>
            <person name="Li H."/>
            <person name="Zhou J."/>
            <person name="Ni P."/>
            <person name="Dong W."/>
            <person name="Hu S."/>
            <person name="Zeng C."/>
            <person name="Zhang J."/>
            <person name="Zhang Y."/>
            <person name="Li R."/>
            <person name="Xu Z."/>
            <person name="Li S."/>
            <person name="Li X."/>
            <person name="Zheng H."/>
            <person name="Cong L."/>
            <person name="Lin L."/>
            <person name="Yin J."/>
            <person name="Geng J."/>
            <person name="Li G."/>
            <person name="Shi J."/>
            <person name="Liu J."/>
            <person name="Lv H."/>
            <person name="Li J."/>
            <person name="Wang J."/>
            <person name="Deng Y."/>
            <person name="Ran L."/>
            <person name="Shi X."/>
            <person name="Wang X."/>
            <person name="Wu Q."/>
            <person name="Li C."/>
            <person name="Ren X."/>
            <person name="Wang J."/>
            <person name="Wang X."/>
            <person name="Li D."/>
            <person name="Liu D."/>
            <person name="Zhang X."/>
            <person name="Ji Z."/>
            <person name="Zhao W."/>
            <person name="Sun Y."/>
            <person name="Zhang Z."/>
            <person name="Bao J."/>
            <person name="Han Y."/>
            <person name="Dong L."/>
            <person name="Ji J."/>
            <person name="Chen P."/>
            <person name="Wu S."/>
            <person name="Liu J."/>
            <person name="Xiao Y."/>
            <person name="Bu D."/>
            <person name="Tan J."/>
            <person name="Yang L."/>
            <person name="Ye C."/>
            <person name="Zhang J."/>
            <person name="Xu J."/>
            <person name="Zhou Y."/>
            <person name="Yu Y."/>
            <person name="Zhang B."/>
            <person name="Zhuang S."/>
            <person name="Wei H."/>
            <person name="Liu B."/>
            <person name="Lei M."/>
            <person name="Yu H."/>
            <person name="Li Y."/>
            <person name="Xu H."/>
            <person name="Wei S."/>
            <person name="He X."/>
            <person name="Fang L."/>
            <person name="Zhang Z."/>
            <person name="Zhang Y."/>
            <person name="Huang X."/>
            <person name="Su Z."/>
            <person name="Tong W."/>
            <person name="Li J."/>
            <person name="Tong Z."/>
            <person name="Li S."/>
            <person name="Ye J."/>
            <person name="Wang L."/>
            <person name="Fang L."/>
            <person name="Lei T."/>
            <person name="Chen C."/>
            <person name="Chen H."/>
            <person name="Xu Z."/>
            <person name="Li H."/>
            <person name="Huang H."/>
            <person name="Zhang F."/>
            <person name="Xu H."/>
            <person name="Li N."/>
            <person name="Zhao C."/>
            <person name="Li S."/>
            <person name="Dong L."/>
            <person name="Huang Y."/>
            <person name="Li L."/>
            <person name="Xi Y."/>
            <person name="Qi Q."/>
            <person name="Li W."/>
            <person name="Zhang B."/>
            <person name="Hu W."/>
            <person name="Zhang Y."/>
            <person name="Tian X."/>
            <person name="Jiao Y."/>
            <person name="Liang X."/>
            <person name="Jin J."/>
            <person name="Gao L."/>
            <person name="Zheng W."/>
            <person name="Hao B."/>
            <person name="Liu S."/>
            <person name="Wang W."/>
            <person name="Yuan L."/>
            <person name="Cao M."/>
            <person name="McDermott J."/>
            <person name="Samudrala R."/>
            <person name="Wang J."/>
            <person name="Wong G.K."/>
            <person name="Yang H."/>
        </authorList>
    </citation>
    <scope>NUCLEOTIDE SEQUENCE [LARGE SCALE GENOMIC DNA]</scope>
</reference>
<dbReference type="PANTHER" id="PTHR33181:SF49">
    <property type="entry name" value="OSJNBA0041A02.21-LIKE PROTEIN"/>
    <property type="match status" value="1"/>
</dbReference>
<feature type="region of interest" description="Disordered" evidence="1">
    <location>
        <begin position="1"/>
        <end position="42"/>
    </location>
</feature>
<dbReference type="Proteomes" id="UP000007752">
    <property type="component" value="Chromosome 6"/>
</dbReference>
<gene>
    <name evidence="2" type="ORF">OsJ_22230</name>
</gene>
<protein>
    <submittedName>
        <fullName evidence="2">Uncharacterized protein</fullName>
    </submittedName>
</protein>
<reference evidence="2" key="2">
    <citation type="submission" date="2008-12" db="EMBL/GenBank/DDBJ databases">
        <title>Improved gene annotation of the rice (Oryza sativa) genomes.</title>
        <authorList>
            <person name="Wang J."/>
            <person name="Li R."/>
            <person name="Fan W."/>
            <person name="Huang Q."/>
            <person name="Zhang J."/>
            <person name="Zhou Y."/>
            <person name="Hu Y."/>
            <person name="Zi S."/>
            <person name="Li J."/>
            <person name="Ni P."/>
            <person name="Zheng H."/>
            <person name="Zhang Y."/>
            <person name="Zhao M."/>
            <person name="Hao Q."/>
            <person name="McDermott J."/>
            <person name="Samudrala R."/>
            <person name="Kristiansen K."/>
            <person name="Wong G.K.-S."/>
        </authorList>
    </citation>
    <scope>NUCLEOTIDE SEQUENCE</scope>
</reference>